<reference evidence="2" key="1">
    <citation type="submission" date="2022-10" db="EMBL/GenBank/DDBJ databases">
        <title>The complete genomes of actinobacterial strains from the NBC collection.</title>
        <authorList>
            <person name="Joergensen T.S."/>
            <person name="Alvarez Arevalo M."/>
            <person name="Sterndorff E.B."/>
            <person name="Faurdal D."/>
            <person name="Vuksanovic O."/>
            <person name="Mourched A.-S."/>
            <person name="Charusanti P."/>
            <person name="Shaw S."/>
            <person name="Blin K."/>
            <person name="Weber T."/>
        </authorList>
    </citation>
    <scope>NUCLEOTIDE SEQUENCE</scope>
    <source>
        <strain evidence="2">NBC_00003</strain>
    </source>
</reference>
<evidence type="ECO:0008006" key="3">
    <source>
        <dbReference type="Google" id="ProtNLM"/>
    </source>
</evidence>
<evidence type="ECO:0000313" key="2">
    <source>
        <dbReference type="EMBL" id="WTW64200.1"/>
    </source>
</evidence>
<gene>
    <name evidence="2" type="ORF">OG549_28135</name>
</gene>
<proteinExistence type="predicted"/>
<protein>
    <recommendedName>
        <fullName evidence="3">Integral membrane protein</fullName>
    </recommendedName>
</protein>
<accession>A0AAU2VA93</accession>
<dbReference type="AlphaFoldDB" id="A0AAU2VA93"/>
<organism evidence="2">
    <name type="scientific">Streptomyces sp. NBC_00003</name>
    <dbReference type="NCBI Taxonomy" id="2903608"/>
    <lineage>
        <taxon>Bacteria</taxon>
        <taxon>Bacillati</taxon>
        <taxon>Actinomycetota</taxon>
        <taxon>Actinomycetes</taxon>
        <taxon>Kitasatosporales</taxon>
        <taxon>Streptomycetaceae</taxon>
        <taxon>Streptomyces</taxon>
    </lineage>
</organism>
<evidence type="ECO:0000256" key="1">
    <source>
        <dbReference type="SAM" id="MobiDB-lite"/>
    </source>
</evidence>
<dbReference type="EMBL" id="CP108318">
    <property type="protein sequence ID" value="WTW64200.1"/>
    <property type="molecule type" value="Genomic_DNA"/>
</dbReference>
<feature type="region of interest" description="Disordered" evidence="1">
    <location>
        <begin position="48"/>
        <end position="67"/>
    </location>
</feature>
<name>A0AAU2VA93_9ACTN</name>
<sequence length="67" mass="7197">MAGSGYIFFLISGFVICMSCWGKPLGDFFVSRVVRLYPAYWFGSAGHYGDPGGVPEGKPSAAVDMPE</sequence>